<name>A0A6G9AGB7_9BACT</name>
<accession>A0A6G9AGB7</accession>
<dbReference type="PANTHER" id="PTHR12631">
    <property type="entry name" value="ALPHA-L-IDURONIDASE"/>
    <property type="match status" value="1"/>
</dbReference>
<feature type="signal peptide" evidence="1">
    <location>
        <begin position="1"/>
        <end position="19"/>
    </location>
</feature>
<dbReference type="RefSeq" id="WP_167204748.1">
    <property type="nucleotide sequence ID" value="NZ_CP050063.1"/>
</dbReference>
<dbReference type="KEGG" id="spib:G8759_02055"/>
<dbReference type="EMBL" id="CP050063">
    <property type="protein sequence ID" value="QIP11500.1"/>
    <property type="molecule type" value="Genomic_DNA"/>
</dbReference>
<keyword evidence="1" id="KW-0732">Signal</keyword>
<dbReference type="InterPro" id="IPR051923">
    <property type="entry name" value="Glycosyl_Hydrolase_39"/>
</dbReference>
<dbReference type="GO" id="GO:0004553">
    <property type="term" value="F:hydrolase activity, hydrolyzing O-glycosyl compounds"/>
    <property type="evidence" value="ECO:0007669"/>
    <property type="project" value="TreeGrafter"/>
</dbReference>
<organism evidence="3 4">
    <name type="scientific">Spirosoma aureum</name>
    <dbReference type="NCBI Taxonomy" id="2692134"/>
    <lineage>
        <taxon>Bacteria</taxon>
        <taxon>Pseudomonadati</taxon>
        <taxon>Bacteroidota</taxon>
        <taxon>Cytophagia</taxon>
        <taxon>Cytophagales</taxon>
        <taxon>Cytophagaceae</taxon>
        <taxon>Spirosoma</taxon>
    </lineage>
</organism>
<protein>
    <submittedName>
        <fullName evidence="3">T9SS type A sorting domain-containing protein</fullName>
    </submittedName>
</protein>
<dbReference type="Proteomes" id="UP000501802">
    <property type="component" value="Chromosome"/>
</dbReference>
<dbReference type="InterPro" id="IPR026444">
    <property type="entry name" value="Secre_tail"/>
</dbReference>
<evidence type="ECO:0000313" key="4">
    <source>
        <dbReference type="Proteomes" id="UP000501802"/>
    </source>
</evidence>
<gene>
    <name evidence="3" type="ORF">G8759_02055</name>
</gene>
<keyword evidence="4" id="KW-1185">Reference proteome</keyword>
<dbReference type="PANTHER" id="PTHR12631:SF10">
    <property type="entry name" value="BETA-XYLOSIDASE-LIKE PROTEIN-RELATED"/>
    <property type="match status" value="1"/>
</dbReference>
<feature type="chain" id="PRO_5026284565" evidence="1">
    <location>
        <begin position="20"/>
        <end position="771"/>
    </location>
</feature>
<evidence type="ECO:0000259" key="2">
    <source>
        <dbReference type="Pfam" id="PF18962"/>
    </source>
</evidence>
<dbReference type="AlphaFoldDB" id="A0A6G9AGB7"/>
<dbReference type="SUPFAM" id="SSF51445">
    <property type="entry name" value="(Trans)glycosidases"/>
    <property type="match status" value="1"/>
</dbReference>
<evidence type="ECO:0000313" key="3">
    <source>
        <dbReference type="EMBL" id="QIP11500.1"/>
    </source>
</evidence>
<sequence>MRKTILTIPAACIALLIFARTGEPTIPHTAPSIAMNSANKIPIDPKRWYQVNNSNSGLDGLFDGITNVNINTGYGKMLENYDSYYPLLEGEQITIESIRFYDYEGTNSDKPMTLSIITDKWERIPIARFTGESYQAWVGPNPDEPNSFNLKTAVSGARYLVINTYGPLPTEIELYGSYQPSQVQVTAPAVRSTPFRQALGVNAFEWNFEEASSPWQVDDSRVQAMKAFAAVRHYIDWEKLEPQKGSYTYSPTASGSWNYDAIYERCQTEGIEVLACIKTLPQWMQDTYPQDERDGENVPAPYGSDLSAPKSYVDQARVGFQFAARYGSNKTLDPSLVKVSDVKTWAGLNTVKIGLGLIRYIECENERDKTWKGRKAYQTSREYAANLSAFYDGHKNTLGPGIGVKNADPSMTVVIGGLAASSTDYVRGMIDWCKEFRGYLPDGRVNLCWDVINQHLYANNAKSSQAGGGERGAAPELAGVGEQAAAFVALSHQASYDMPVWITEAGYDVNQGSPFKAIAIGNKSVLETQADWTLRTALLYTRVGIDRLFFYQLYDDNIDNTTQFSSMGLVNSDKSRKPASDYLYQARQLLGDYRYKETISKDPIVDRYELDGRSAYVLVIPDERGRTGTYNLTVSKGDTVQLCTPKIGSDEMAKTARVSTTGTITVNVSETPVFVMPSTSPTKEASDLGNVLIYPNPTTNYVELVLENGVNTAVDVNVYDMSGRQCKQFSYTKSGRTFKEKVDLTSLPYGAYLLDIRQGKARAVKKIIRNR</sequence>
<feature type="domain" description="Secretion system C-terminal sorting" evidence="2">
    <location>
        <begin position="693"/>
        <end position="768"/>
    </location>
</feature>
<dbReference type="Gene3D" id="3.20.20.80">
    <property type="entry name" value="Glycosidases"/>
    <property type="match status" value="1"/>
</dbReference>
<dbReference type="Pfam" id="PF18962">
    <property type="entry name" value="Por_Secre_tail"/>
    <property type="match status" value="1"/>
</dbReference>
<proteinExistence type="predicted"/>
<reference evidence="3 4" key="1">
    <citation type="submission" date="2020-03" db="EMBL/GenBank/DDBJ databases">
        <authorList>
            <person name="Kim M.K."/>
        </authorList>
    </citation>
    <scope>NUCLEOTIDE SEQUENCE [LARGE SCALE GENOMIC DNA]</scope>
    <source>
        <strain evidence="3 4">BT328</strain>
    </source>
</reference>
<dbReference type="NCBIfam" id="TIGR04183">
    <property type="entry name" value="Por_Secre_tail"/>
    <property type="match status" value="1"/>
</dbReference>
<dbReference type="InterPro" id="IPR017853">
    <property type="entry name" value="GH"/>
</dbReference>
<evidence type="ECO:0000256" key="1">
    <source>
        <dbReference type="SAM" id="SignalP"/>
    </source>
</evidence>